<comment type="caution">
    <text evidence="2">The sequence shown here is derived from an EMBL/GenBank/DDBJ whole genome shotgun (WGS) entry which is preliminary data.</text>
</comment>
<evidence type="ECO:0000256" key="1">
    <source>
        <dbReference type="SAM" id="MobiDB-lite"/>
    </source>
</evidence>
<evidence type="ECO:0000313" key="2">
    <source>
        <dbReference type="EMBL" id="MDI1491016.1"/>
    </source>
</evidence>
<protein>
    <submittedName>
        <fullName evidence="2">Uncharacterized protein</fullName>
    </submittedName>
</protein>
<feature type="region of interest" description="Disordered" evidence="1">
    <location>
        <begin position="422"/>
        <end position="450"/>
    </location>
</feature>
<feature type="compositionally biased region" description="Polar residues" evidence="1">
    <location>
        <begin position="195"/>
        <end position="216"/>
    </location>
</feature>
<feature type="compositionally biased region" description="Acidic residues" evidence="1">
    <location>
        <begin position="620"/>
        <end position="635"/>
    </location>
</feature>
<evidence type="ECO:0000313" key="3">
    <source>
        <dbReference type="Proteomes" id="UP001161017"/>
    </source>
</evidence>
<proteinExistence type="predicted"/>
<feature type="compositionally biased region" description="Polar residues" evidence="1">
    <location>
        <begin position="70"/>
        <end position="87"/>
    </location>
</feature>
<dbReference type="Proteomes" id="UP001161017">
    <property type="component" value="Unassembled WGS sequence"/>
</dbReference>
<name>A0AA43QQX8_9LECA</name>
<dbReference type="EMBL" id="JAPUFD010000013">
    <property type="protein sequence ID" value="MDI1491016.1"/>
    <property type="molecule type" value="Genomic_DNA"/>
</dbReference>
<dbReference type="AlphaFoldDB" id="A0AA43QQX8"/>
<feature type="region of interest" description="Disordered" evidence="1">
    <location>
        <begin position="195"/>
        <end position="231"/>
    </location>
</feature>
<feature type="region of interest" description="Disordered" evidence="1">
    <location>
        <begin position="1"/>
        <end position="45"/>
    </location>
</feature>
<keyword evidence="3" id="KW-1185">Reference proteome</keyword>
<organism evidence="2 3">
    <name type="scientific">Ramalina farinacea</name>
    <dbReference type="NCBI Taxonomy" id="258253"/>
    <lineage>
        <taxon>Eukaryota</taxon>
        <taxon>Fungi</taxon>
        <taxon>Dikarya</taxon>
        <taxon>Ascomycota</taxon>
        <taxon>Pezizomycotina</taxon>
        <taxon>Lecanoromycetes</taxon>
        <taxon>OSLEUM clade</taxon>
        <taxon>Lecanoromycetidae</taxon>
        <taxon>Lecanorales</taxon>
        <taxon>Lecanorineae</taxon>
        <taxon>Ramalinaceae</taxon>
        <taxon>Ramalina</taxon>
    </lineage>
</organism>
<feature type="region of interest" description="Disordered" evidence="1">
    <location>
        <begin position="58"/>
        <end position="115"/>
    </location>
</feature>
<sequence length="658" mass="73213">MARVAVQNSHKALQLKNVSKAQPPTSESSTKHIRQTSKSGSGSDKMWQYLDEGIQFGKSSNMKSLPRPSISDTRSKTQTIQGASPQTAPHRPVQPGSSARPVTDPNRSIIDNRSTTTLEHNQLQKFRVKRQKIDEEAQHWSLIGEIKYMFKSSLLDRAERKAAADRRARREAARLAKMRAEKAIVPTPIYDQFRSQHSQYRQASPSQRAETASLQRPQMALTRSKKEATPGEWSVIRRKPVPMHELQQHGLEPKVRPGAQQSVTVIENPLNHKSVHGIRQVSVSPPLSKKQKVSSGGTTFSVNSHADFRQIRGTRIGDFMDPRTSSSPAPPLPVKNVRLSSPTKKTTGYQLSRCGVCGEYETHDHPLLLANDIWFCASCFNPRFSEEIPPPPPPKDDINLYQPAPLRPLYNTRLSSQSSIEGYMSERPESPLSMISRRSGGRGGRHESTTAAPSLLSQEIDHHHTTYHEDSGYSDNEAPVAMVDPRVSTWAPTDVTPLGPDDSVSVRNWGGRNNKHISSYYATPTSQRQKGKGVASLPPPVPLKGYKARVASSIYPEDEAPKQGTVVPDVPVIPTKFLDRGGAVAEDEGFLLKNTVYGQSSVPSFRQEDVDAEVWRSEWMEGEGEGEGEGESENDWDNRKSSFYGPIHDIVNEHSRQR</sequence>
<accession>A0AA43QQX8</accession>
<reference evidence="2" key="1">
    <citation type="journal article" date="2023" name="Genome Biol. Evol.">
        <title>First Whole Genome Sequence and Flow Cytometry Genome Size Data for the Lichen-Forming Fungus Ramalina farinacea (Ascomycota).</title>
        <authorList>
            <person name="Llewellyn T."/>
            <person name="Mian S."/>
            <person name="Hill R."/>
            <person name="Leitch I.J."/>
            <person name="Gaya E."/>
        </authorList>
    </citation>
    <scope>NUCLEOTIDE SEQUENCE</scope>
    <source>
        <strain evidence="2">LIQ254RAFAR</strain>
    </source>
</reference>
<feature type="compositionally biased region" description="Polar residues" evidence="1">
    <location>
        <begin position="1"/>
        <end position="28"/>
    </location>
</feature>
<feature type="region of interest" description="Disordered" evidence="1">
    <location>
        <begin position="321"/>
        <end position="345"/>
    </location>
</feature>
<feature type="compositionally biased region" description="Polar residues" evidence="1">
    <location>
        <begin position="105"/>
        <end position="115"/>
    </location>
</feature>
<gene>
    <name evidence="2" type="ORF">OHK93_002221</name>
</gene>
<feature type="region of interest" description="Disordered" evidence="1">
    <location>
        <begin position="619"/>
        <end position="658"/>
    </location>
</feature>